<sequence>MLTDLLLLDIETVPQAASFEQLDPDWQQLFRDKISKTVPEGEEPAVLYRKKGGILAEFGKIICISTAFFYYDEKQNRSLKIKSISGNDEKTVLEEFTVLCDRMHRHNRDFRFAGHNIREFDIPYICRRMLVNGLQLPDYLRLHERKPWEVKMFDTLSWWKFGDNKNYISLHLLASVLGIPTSKTDMDGSMVQDVYYKDNDLPRIVEYCQRDVIVTAGVILRFQNQPPLQPEQVTVAG</sequence>
<gene>
    <name evidence="2" type="ORF">SAMN04488132_1099</name>
</gene>
<organism evidence="2 3">
    <name type="scientific">Sediminibacterium ginsengisoli</name>
    <dbReference type="NCBI Taxonomy" id="413434"/>
    <lineage>
        <taxon>Bacteria</taxon>
        <taxon>Pseudomonadati</taxon>
        <taxon>Bacteroidota</taxon>
        <taxon>Chitinophagia</taxon>
        <taxon>Chitinophagales</taxon>
        <taxon>Chitinophagaceae</taxon>
        <taxon>Sediminibacterium</taxon>
    </lineage>
</organism>
<name>A0A1T4QP84_9BACT</name>
<feature type="domain" description="Predicted 3'-5' exonuclease PolB-like" evidence="1">
    <location>
        <begin position="58"/>
        <end position="223"/>
    </location>
</feature>
<protein>
    <recommendedName>
        <fullName evidence="1">Predicted 3'-5' exonuclease PolB-like domain-containing protein</fullName>
    </recommendedName>
</protein>
<dbReference type="InterPro" id="IPR036397">
    <property type="entry name" value="RNaseH_sf"/>
</dbReference>
<dbReference type="RefSeq" id="WP_078832119.1">
    <property type="nucleotide sequence ID" value="NZ_FUWH01000009.1"/>
</dbReference>
<reference evidence="2 3" key="1">
    <citation type="submission" date="2017-02" db="EMBL/GenBank/DDBJ databases">
        <authorList>
            <person name="Peterson S.W."/>
        </authorList>
    </citation>
    <scope>NUCLEOTIDE SEQUENCE [LARGE SCALE GENOMIC DNA]</scope>
    <source>
        <strain evidence="2 3">DSM 22335</strain>
    </source>
</reference>
<evidence type="ECO:0000313" key="2">
    <source>
        <dbReference type="EMBL" id="SKA05570.1"/>
    </source>
</evidence>
<dbReference type="STRING" id="413434.SAMN04488132_1099"/>
<dbReference type="AlphaFoldDB" id="A0A1T4QP84"/>
<dbReference type="InterPro" id="IPR012337">
    <property type="entry name" value="RNaseH-like_sf"/>
</dbReference>
<proteinExistence type="predicted"/>
<evidence type="ECO:0000259" key="1">
    <source>
        <dbReference type="Pfam" id="PF10108"/>
    </source>
</evidence>
<accession>A0A1T4QP84</accession>
<dbReference type="OrthoDB" id="9773351at2"/>
<dbReference type="Pfam" id="PF10108">
    <property type="entry name" value="DNA_pol_B_exo2"/>
    <property type="match status" value="1"/>
</dbReference>
<dbReference type="Proteomes" id="UP000190888">
    <property type="component" value="Unassembled WGS sequence"/>
</dbReference>
<dbReference type="GO" id="GO:0003676">
    <property type="term" value="F:nucleic acid binding"/>
    <property type="evidence" value="ECO:0007669"/>
    <property type="project" value="InterPro"/>
</dbReference>
<dbReference type="InterPro" id="IPR019288">
    <property type="entry name" value="3'-5'_exonuclease_PolB-like"/>
</dbReference>
<evidence type="ECO:0000313" key="3">
    <source>
        <dbReference type="Proteomes" id="UP000190888"/>
    </source>
</evidence>
<dbReference type="EMBL" id="FUWH01000009">
    <property type="protein sequence ID" value="SKA05570.1"/>
    <property type="molecule type" value="Genomic_DNA"/>
</dbReference>
<dbReference type="Gene3D" id="3.30.420.10">
    <property type="entry name" value="Ribonuclease H-like superfamily/Ribonuclease H"/>
    <property type="match status" value="1"/>
</dbReference>
<keyword evidence="3" id="KW-1185">Reference proteome</keyword>
<dbReference type="SUPFAM" id="SSF53098">
    <property type="entry name" value="Ribonuclease H-like"/>
    <property type="match status" value="1"/>
</dbReference>